<feature type="region of interest" description="Disordered" evidence="1">
    <location>
        <begin position="1"/>
        <end position="92"/>
    </location>
</feature>
<dbReference type="AlphaFoldDB" id="A0A6A6E8L4"/>
<dbReference type="EMBL" id="ML994624">
    <property type="protein sequence ID" value="KAF2188307.1"/>
    <property type="molecule type" value="Genomic_DNA"/>
</dbReference>
<evidence type="ECO:0000313" key="4">
    <source>
        <dbReference type="Proteomes" id="UP000800200"/>
    </source>
</evidence>
<organism evidence="3 4">
    <name type="scientific">Zopfia rhizophila CBS 207.26</name>
    <dbReference type="NCBI Taxonomy" id="1314779"/>
    <lineage>
        <taxon>Eukaryota</taxon>
        <taxon>Fungi</taxon>
        <taxon>Dikarya</taxon>
        <taxon>Ascomycota</taxon>
        <taxon>Pezizomycotina</taxon>
        <taxon>Dothideomycetes</taxon>
        <taxon>Dothideomycetes incertae sedis</taxon>
        <taxon>Zopfiaceae</taxon>
        <taxon>Zopfia</taxon>
    </lineage>
</organism>
<accession>A0A6A6E8L4</accession>
<keyword evidence="2" id="KW-1133">Transmembrane helix</keyword>
<keyword evidence="2" id="KW-0812">Transmembrane</keyword>
<keyword evidence="4" id="KW-1185">Reference proteome</keyword>
<protein>
    <recommendedName>
        <fullName evidence="5">Apple domain-containing protein</fullName>
    </recommendedName>
</protein>
<name>A0A6A6E8L4_9PEZI</name>
<gene>
    <name evidence="3" type="ORF">K469DRAFT_93652</name>
</gene>
<proteinExistence type="predicted"/>
<dbReference type="Proteomes" id="UP000800200">
    <property type="component" value="Unassembled WGS sequence"/>
</dbReference>
<evidence type="ECO:0008006" key="5">
    <source>
        <dbReference type="Google" id="ProtNLM"/>
    </source>
</evidence>
<feature type="compositionally biased region" description="Polar residues" evidence="1">
    <location>
        <begin position="24"/>
        <end position="37"/>
    </location>
</feature>
<feature type="compositionally biased region" description="Low complexity" evidence="1">
    <location>
        <begin position="156"/>
        <end position="169"/>
    </location>
</feature>
<feature type="transmembrane region" description="Helical" evidence="2">
    <location>
        <begin position="111"/>
        <end position="133"/>
    </location>
</feature>
<evidence type="ECO:0000256" key="1">
    <source>
        <dbReference type="SAM" id="MobiDB-lite"/>
    </source>
</evidence>
<sequence>MATQIPDINVIQDTPRDGPAQPHTLPTTLPRSPQYSTAPEVDLSNRDAEGLQVDLNGPYPEPTTESRPKAQWWPFSGSPQKQVVNEDGGLFPVEKSPRRERRICGMKRKTFVLVLIVVILVICAAVGGGVGGYEASKKKSEPEYVTSGTTGMAKRPCAPQTATAPGAPAATPSGIPNPYLATGATFNITCQRGVQADAKVKGKPIANMKRFVKYTFTDCIDECAKLTECAGVTYGANLTNMLEDGDPGGNCLLKNGTWDASADRADWFASAVKE</sequence>
<evidence type="ECO:0000256" key="2">
    <source>
        <dbReference type="SAM" id="Phobius"/>
    </source>
</evidence>
<feature type="region of interest" description="Disordered" evidence="1">
    <location>
        <begin position="143"/>
        <end position="169"/>
    </location>
</feature>
<evidence type="ECO:0000313" key="3">
    <source>
        <dbReference type="EMBL" id="KAF2188307.1"/>
    </source>
</evidence>
<keyword evidence="2" id="KW-0472">Membrane</keyword>
<reference evidence="3" key="1">
    <citation type="journal article" date="2020" name="Stud. Mycol.">
        <title>101 Dothideomycetes genomes: a test case for predicting lifestyles and emergence of pathogens.</title>
        <authorList>
            <person name="Haridas S."/>
            <person name="Albert R."/>
            <person name="Binder M."/>
            <person name="Bloem J."/>
            <person name="Labutti K."/>
            <person name="Salamov A."/>
            <person name="Andreopoulos B."/>
            <person name="Baker S."/>
            <person name="Barry K."/>
            <person name="Bills G."/>
            <person name="Bluhm B."/>
            <person name="Cannon C."/>
            <person name="Castanera R."/>
            <person name="Culley D."/>
            <person name="Daum C."/>
            <person name="Ezra D."/>
            <person name="Gonzalez J."/>
            <person name="Henrissat B."/>
            <person name="Kuo A."/>
            <person name="Liang C."/>
            <person name="Lipzen A."/>
            <person name="Lutzoni F."/>
            <person name="Magnuson J."/>
            <person name="Mondo S."/>
            <person name="Nolan M."/>
            <person name="Ohm R."/>
            <person name="Pangilinan J."/>
            <person name="Park H.-J."/>
            <person name="Ramirez L."/>
            <person name="Alfaro M."/>
            <person name="Sun H."/>
            <person name="Tritt A."/>
            <person name="Yoshinaga Y."/>
            <person name="Zwiers L.-H."/>
            <person name="Turgeon B."/>
            <person name="Goodwin S."/>
            <person name="Spatafora J."/>
            <person name="Crous P."/>
            <person name="Grigoriev I."/>
        </authorList>
    </citation>
    <scope>NUCLEOTIDE SEQUENCE</scope>
    <source>
        <strain evidence="3">CBS 207.26</strain>
    </source>
</reference>
<dbReference type="OrthoDB" id="3692660at2759"/>